<dbReference type="VEuPathDB" id="FungiDB:BO97DRAFT_428880"/>
<reference evidence="2 3" key="1">
    <citation type="submission" date="2018-02" db="EMBL/GenBank/DDBJ databases">
        <title>The genomes of Aspergillus section Nigri reveals drivers in fungal speciation.</title>
        <authorList>
            <consortium name="DOE Joint Genome Institute"/>
            <person name="Vesth T.C."/>
            <person name="Nybo J."/>
            <person name="Theobald S."/>
            <person name="Brandl J."/>
            <person name="Frisvad J.C."/>
            <person name="Nielsen K.F."/>
            <person name="Lyhne E.K."/>
            <person name="Kogle M.E."/>
            <person name="Kuo A."/>
            <person name="Riley R."/>
            <person name="Clum A."/>
            <person name="Nolan M."/>
            <person name="Lipzen A."/>
            <person name="Salamov A."/>
            <person name="Henrissat B."/>
            <person name="Wiebenga A."/>
            <person name="De vries R.P."/>
            <person name="Grigoriev I.V."/>
            <person name="Mortensen U.H."/>
            <person name="Andersen M.R."/>
            <person name="Baker S.E."/>
        </authorList>
    </citation>
    <scope>NUCLEOTIDE SEQUENCE [LARGE SCALE GENOMIC DNA]</scope>
    <source>
        <strain evidence="2 3">CBS 101889</strain>
    </source>
</reference>
<dbReference type="RefSeq" id="XP_025546991.1">
    <property type="nucleotide sequence ID" value="XM_025697329.1"/>
</dbReference>
<dbReference type="EMBL" id="KZ824323">
    <property type="protein sequence ID" value="RAL07837.1"/>
    <property type="molecule type" value="Genomic_DNA"/>
</dbReference>
<keyword evidence="1" id="KW-1133">Transmembrane helix</keyword>
<feature type="transmembrane region" description="Helical" evidence="1">
    <location>
        <begin position="130"/>
        <end position="156"/>
    </location>
</feature>
<organism evidence="2 3">
    <name type="scientific">Aspergillus homomorphus (strain CBS 101889)</name>
    <dbReference type="NCBI Taxonomy" id="1450537"/>
    <lineage>
        <taxon>Eukaryota</taxon>
        <taxon>Fungi</taxon>
        <taxon>Dikarya</taxon>
        <taxon>Ascomycota</taxon>
        <taxon>Pezizomycotina</taxon>
        <taxon>Eurotiomycetes</taxon>
        <taxon>Eurotiomycetidae</taxon>
        <taxon>Eurotiales</taxon>
        <taxon>Aspergillaceae</taxon>
        <taxon>Aspergillus</taxon>
        <taxon>Aspergillus subgen. Circumdati</taxon>
    </lineage>
</organism>
<protein>
    <submittedName>
        <fullName evidence="2">Uncharacterized protein</fullName>
    </submittedName>
</protein>
<dbReference type="Proteomes" id="UP000248961">
    <property type="component" value="Unassembled WGS sequence"/>
</dbReference>
<dbReference type="AlphaFoldDB" id="A0A395HJ32"/>
<evidence type="ECO:0000313" key="3">
    <source>
        <dbReference type="Proteomes" id="UP000248961"/>
    </source>
</evidence>
<evidence type="ECO:0000313" key="2">
    <source>
        <dbReference type="EMBL" id="RAL07837.1"/>
    </source>
</evidence>
<keyword evidence="1" id="KW-0472">Membrane</keyword>
<evidence type="ECO:0000256" key="1">
    <source>
        <dbReference type="SAM" id="Phobius"/>
    </source>
</evidence>
<proteinExistence type="predicted"/>
<accession>A0A395HJ32</accession>
<keyword evidence="1" id="KW-0812">Transmembrane</keyword>
<feature type="transmembrane region" description="Helical" evidence="1">
    <location>
        <begin position="73"/>
        <end position="93"/>
    </location>
</feature>
<sequence>MGRSILNSKTVRTITGDGVKGDILPPMRNIHGLAANDIHRGTPMETLDSGAELGLLSTAEFMHYRRTRISRSFATLLEHDLLCALGHCFLVLYSQFITRQHHSFGQVLGPRRGRRPNRAGNIPFKSEKSYAAFAAASAAAIPTALAAATVAVINYLDRLVAVVSARFATRPDGDVPSASLSRPLNNGVAETANASHARSIHKALMTVQVRWPVKKPALCSE</sequence>
<keyword evidence="3" id="KW-1185">Reference proteome</keyword>
<dbReference type="GeneID" id="37201618"/>
<name>A0A395HJ32_ASPHC</name>
<gene>
    <name evidence="2" type="ORF">BO97DRAFT_428880</name>
</gene>